<gene>
    <name evidence="1" type="ORF">DS421_19g641690</name>
</gene>
<proteinExistence type="predicted"/>
<protein>
    <submittedName>
        <fullName evidence="1">Uncharacterized protein</fullName>
    </submittedName>
</protein>
<name>A0A6B9V438_ARAHY</name>
<reference evidence="1 2" key="1">
    <citation type="submission" date="2020-01" db="EMBL/GenBank/DDBJ databases">
        <title>Genome sequence of Arachis hypogaea, cultivar Shitouqi.</title>
        <authorList>
            <person name="Zhuang W."/>
            <person name="Chen H."/>
            <person name="Varshney R."/>
            <person name="Wang D."/>
            <person name="Ming R."/>
        </authorList>
    </citation>
    <scope>NUCLEOTIDE SEQUENCE [LARGE SCALE GENOMIC DNA]</scope>
    <source>
        <tissue evidence="1">Young leaf</tissue>
    </source>
</reference>
<dbReference type="Proteomes" id="UP000464620">
    <property type="component" value="Chromosome B09"/>
</dbReference>
<sequence length="109" mass="12020">MMYLCVIQVSEAEAEAEALYHSCHHINSSGFHTSCRHHLHPAAVHHDSHSKVDSSPVCIKLLLDSRTCTWMSLQGRCNSFNAKSVNSKTSRSSAKDGLVHCGQSITKGW</sequence>
<evidence type="ECO:0000313" key="2">
    <source>
        <dbReference type="Proteomes" id="UP000464620"/>
    </source>
</evidence>
<organism evidence="1 2">
    <name type="scientific">Arachis hypogaea</name>
    <name type="common">Peanut</name>
    <dbReference type="NCBI Taxonomy" id="3818"/>
    <lineage>
        <taxon>Eukaryota</taxon>
        <taxon>Viridiplantae</taxon>
        <taxon>Streptophyta</taxon>
        <taxon>Embryophyta</taxon>
        <taxon>Tracheophyta</taxon>
        <taxon>Spermatophyta</taxon>
        <taxon>Magnoliopsida</taxon>
        <taxon>eudicotyledons</taxon>
        <taxon>Gunneridae</taxon>
        <taxon>Pentapetalae</taxon>
        <taxon>rosids</taxon>
        <taxon>fabids</taxon>
        <taxon>Fabales</taxon>
        <taxon>Fabaceae</taxon>
        <taxon>Papilionoideae</taxon>
        <taxon>50 kb inversion clade</taxon>
        <taxon>dalbergioids sensu lato</taxon>
        <taxon>Dalbergieae</taxon>
        <taxon>Pterocarpus clade</taxon>
        <taxon>Arachis</taxon>
    </lineage>
</organism>
<dbReference type="EMBL" id="CP031001">
    <property type="protein sequence ID" value="QHN76190.1"/>
    <property type="molecule type" value="Genomic_DNA"/>
</dbReference>
<evidence type="ECO:0000313" key="1">
    <source>
        <dbReference type="EMBL" id="QHN76190.1"/>
    </source>
</evidence>
<accession>A0A6B9V438</accession>
<dbReference type="AlphaFoldDB" id="A0A6B9V438"/>